<organism evidence="1 2">
    <name type="scientific">Ascochyta lentis</name>
    <dbReference type="NCBI Taxonomy" id="205686"/>
    <lineage>
        <taxon>Eukaryota</taxon>
        <taxon>Fungi</taxon>
        <taxon>Dikarya</taxon>
        <taxon>Ascomycota</taxon>
        <taxon>Pezizomycotina</taxon>
        <taxon>Dothideomycetes</taxon>
        <taxon>Pleosporomycetidae</taxon>
        <taxon>Pleosporales</taxon>
        <taxon>Pleosporineae</taxon>
        <taxon>Didymellaceae</taxon>
        <taxon>Ascochyta</taxon>
    </lineage>
</organism>
<reference evidence="1" key="1">
    <citation type="submission" date="2018-12" db="EMBL/GenBank/DDBJ databases">
        <authorList>
            <person name="Syme R.A."/>
            <person name="Farfan-Caceres L."/>
            <person name="Lichtenzveig J."/>
        </authorList>
    </citation>
    <scope>NUCLEOTIDE SEQUENCE</scope>
    <source>
        <strain evidence="1">Al4</strain>
    </source>
</reference>
<reference evidence="1" key="2">
    <citation type="submission" date="2020-09" db="EMBL/GenBank/DDBJ databases">
        <title>Reference genome assembly for Australian Ascochyta lentis isolate Al4.</title>
        <authorList>
            <person name="Lee R.C."/>
            <person name="Farfan-Caceres L.M."/>
            <person name="Debler J.W."/>
            <person name="Williams A.H."/>
            <person name="Henares B.M."/>
        </authorList>
    </citation>
    <scope>NUCLEOTIDE SEQUENCE</scope>
    <source>
        <strain evidence="1">Al4</strain>
    </source>
</reference>
<dbReference type="AlphaFoldDB" id="A0A8H7MHR2"/>
<sequence length="73" mass="7869">MPAPPKSFLPAFTSFIARTAVVASSYTFIVATKEGAAMDNARTRWQHQHASARNVLSGGVTMLDAGEEEMRKG</sequence>
<dbReference type="OrthoDB" id="3707219at2759"/>
<dbReference type="EMBL" id="RZGK01000011">
    <property type="protein sequence ID" value="KAF9695438.1"/>
    <property type="molecule type" value="Genomic_DNA"/>
</dbReference>
<dbReference type="Proteomes" id="UP000651452">
    <property type="component" value="Unassembled WGS sequence"/>
</dbReference>
<name>A0A8H7MHR2_9PLEO</name>
<gene>
    <name evidence="1" type="ORF">EKO04_006527</name>
</gene>
<keyword evidence="2" id="KW-1185">Reference proteome</keyword>
<comment type="caution">
    <text evidence="1">The sequence shown here is derived from an EMBL/GenBank/DDBJ whole genome shotgun (WGS) entry which is preliminary data.</text>
</comment>
<proteinExistence type="predicted"/>
<evidence type="ECO:0000313" key="1">
    <source>
        <dbReference type="EMBL" id="KAF9695438.1"/>
    </source>
</evidence>
<accession>A0A8H7MHR2</accession>
<evidence type="ECO:0000313" key="2">
    <source>
        <dbReference type="Proteomes" id="UP000651452"/>
    </source>
</evidence>
<protein>
    <submittedName>
        <fullName evidence="1">Uncharacterized protein</fullName>
    </submittedName>
</protein>